<dbReference type="RefSeq" id="WP_264989841.1">
    <property type="nucleotide sequence ID" value="NZ_BRZA01000005.1"/>
</dbReference>
<protein>
    <submittedName>
        <fullName evidence="1">Uncharacterized protein</fullName>
    </submittedName>
</protein>
<keyword evidence="2" id="KW-1185">Reference proteome</keyword>
<dbReference type="Proteomes" id="UP001065593">
    <property type="component" value="Unassembled WGS sequence"/>
</dbReference>
<comment type="caution">
    <text evidence="1">The sequence shown here is derived from an EMBL/GenBank/DDBJ whole genome shotgun (WGS) entry which is preliminary data.</text>
</comment>
<evidence type="ECO:0000313" key="1">
    <source>
        <dbReference type="EMBL" id="GLC89926.1"/>
    </source>
</evidence>
<evidence type="ECO:0000313" key="2">
    <source>
        <dbReference type="Proteomes" id="UP001065593"/>
    </source>
</evidence>
<dbReference type="EMBL" id="BRZA01000005">
    <property type="protein sequence ID" value="GLC89926.1"/>
    <property type="molecule type" value="Genomic_DNA"/>
</dbReference>
<reference evidence="1" key="1">
    <citation type="submission" date="2022-08" db="EMBL/GenBank/DDBJ databases">
        <title>Draft genome sequence of Lysinibacillus sp. strain KH24.</title>
        <authorList>
            <person name="Kanbe H."/>
            <person name="Itoh H."/>
        </authorList>
    </citation>
    <scope>NUCLEOTIDE SEQUENCE</scope>
    <source>
        <strain evidence="1">KH24</strain>
    </source>
</reference>
<sequence length="218" mass="25560">MKRKTLILLLFFIPILVFSKPLYFTSIPVFNLTNKPAVLTKGHYGQSLIIEISFSNEWLKDWLQSVKEPYPLLLLDADWIARSPEHLEIIRERKLPVGLLGPQDTVDDPTDFSIIQKNIDTYVEYMKEAPLWFATQNHHYSQDLQKNLFQQHINMLAPSRIWQGNHITKLQQGDFVFISLHQNNQMTPKALHTFLQEHQFISVEENIFGYKIQTKKSP</sequence>
<name>A0ABQ5NNG0_9BACI</name>
<gene>
    <name evidence="1" type="ORF">LYSBPC_30530</name>
</gene>
<proteinExistence type="predicted"/>
<accession>A0ABQ5NNG0</accession>
<organism evidence="1 2">
    <name type="scientific">Lysinibacillus piscis</name>
    <dbReference type="NCBI Taxonomy" id="2518931"/>
    <lineage>
        <taxon>Bacteria</taxon>
        <taxon>Bacillati</taxon>
        <taxon>Bacillota</taxon>
        <taxon>Bacilli</taxon>
        <taxon>Bacillales</taxon>
        <taxon>Bacillaceae</taxon>
        <taxon>Lysinibacillus</taxon>
    </lineage>
</organism>